<organism evidence="3 4">
    <name type="scientific">Bradyrhizobium diversitatis</name>
    <dbReference type="NCBI Taxonomy" id="2755406"/>
    <lineage>
        <taxon>Bacteria</taxon>
        <taxon>Pseudomonadati</taxon>
        <taxon>Pseudomonadota</taxon>
        <taxon>Alphaproteobacteria</taxon>
        <taxon>Hyphomicrobiales</taxon>
        <taxon>Nitrobacteraceae</taxon>
        <taxon>Bradyrhizobium</taxon>
    </lineage>
</organism>
<comment type="caution">
    <text evidence="3">The sequence shown here is derived from an EMBL/GenBank/DDBJ whole genome shotgun (WGS) entry which is preliminary data.</text>
</comment>
<gene>
    <name evidence="3" type="ORF">H1B27_12115</name>
</gene>
<dbReference type="Gene3D" id="1.10.530.10">
    <property type="match status" value="1"/>
</dbReference>
<dbReference type="Proteomes" id="UP001194539">
    <property type="component" value="Unassembled WGS sequence"/>
</dbReference>
<dbReference type="Pfam" id="PF18013">
    <property type="entry name" value="Phage_lysozyme2"/>
    <property type="match status" value="1"/>
</dbReference>
<evidence type="ECO:0000313" key="3">
    <source>
        <dbReference type="EMBL" id="MBH5387017.1"/>
    </source>
</evidence>
<keyword evidence="4" id="KW-1185">Reference proteome</keyword>
<evidence type="ECO:0000259" key="2">
    <source>
        <dbReference type="Pfam" id="PF18013"/>
    </source>
</evidence>
<dbReference type="RefSeq" id="WP_197966213.1">
    <property type="nucleotide sequence ID" value="NZ_JACEGD010000010.1"/>
</dbReference>
<sequence length="236" mass="24889">MNNVQAAYDYYISQGLQPHQAAGIVGNLQGESGQDLNPYATNKGDGRDGSDSIGIAQWNGTRAQALKEYAASQGAPWTDLNIQLDFLHRELKGSEKSAYQRLLAATTPEEAGHAMLAFERPKDWSKPGAHPERARYAAATYAKFNGGTPVAAPPGSPLPPPEAPQAAAPQPQAAPLNAQASPPIFAGRPQADVGGLSALQVAQPPPIFFAPRRAPDLSKLQASLASGNRGFFLNRG</sequence>
<protein>
    <recommendedName>
        <fullName evidence="2">Phage tail lysozyme domain-containing protein</fullName>
    </recommendedName>
</protein>
<evidence type="ECO:0000256" key="1">
    <source>
        <dbReference type="SAM" id="MobiDB-lite"/>
    </source>
</evidence>
<name>A0ABS0P1S0_9BRAD</name>
<dbReference type="EMBL" id="JACEGD010000010">
    <property type="protein sequence ID" value="MBH5387017.1"/>
    <property type="molecule type" value="Genomic_DNA"/>
</dbReference>
<feature type="region of interest" description="Disordered" evidence="1">
    <location>
        <begin position="147"/>
        <end position="179"/>
    </location>
</feature>
<evidence type="ECO:0000313" key="4">
    <source>
        <dbReference type="Proteomes" id="UP001194539"/>
    </source>
</evidence>
<reference evidence="3 4" key="1">
    <citation type="submission" date="2020-07" db="EMBL/GenBank/DDBJ databases">
        <title>Bradyrhizobium diversity isolated from nodules of indigenous legumes of Western Australia.</title>
        <authorList>
            <person name="Klepa M.S."/>
        </authorList>
    </citation>
    <scope>NUCLEOTIDE SEQUENCE [LARGE SCALE GENOMIC DNA]</scope>
    <source>
        <strain evidence="3 4">CNPSo 4019</strain>
    </source>
</reference>
<feature type="compositionally biased region" description="Low complexity" evidence="1">
    <location>
        <begin position="164"/>
        <end position="179"/>
    </location>
</feature>
<proteinExistence type="predicted"/>
<feature type="domain" description="Phage tail lysozyme" evidence="2">
    <location>
        <begin position="3"/>
        <end position="144"/>
    </location>
</feature>
<dbReference type="InterPro" id="IPR041219">
    <property type="entry name" value="Phage_lysozyme2"/>
</dbReference>
<feature type="compositionally biased region" description="Pro residues" evidence="1">
    <location>
        <begin position="151"/>
        <end position="163"/>
    </location>
</feature>
<accession>A0ABS0P1S0</accession>